<dbReference type="Gene3D" id="3.10.105.10">
    <property type="entry name" value="Dipeptide-binding Protein, Domain 3"/>
    <property type="match status" value="1"/>
</dbReference>
<dbReference type="EMBL" id="VWPK01000005">
    <property type="protein sequence ID" value="KAA5613708.1"/>
    <property type="molecule type" value="Genomic_DNA"/>
</dbReference>
<gene>
    <name evidence="5" type="ORF">F1189_04685</name>
</gene>
<evidence type="ECO:0000313" key="5">
    <source>
        <dbReference type="EMBL" id="KAA5613708.1"/>
    </source>
</evidence>
<evidence type="ECO:0000313" key="6">
    <source>
        <dbReference type="Proteomes" id="UP000325255"/>
    </source>
</evidence>
<dbReference type="GO" id="GO:0015833">
    <property type="term" value="P:peptide transport"/>
    <property type="evidence" value="ECO:0007669"/>
    <property type="project" value="TreeGrafter"/>
</dbReference>
<evidence type="ECO:0000256" key="1">
    <source>
        <dbReference type="ARBA" id="ARBA00004418"/>
    </source>
</evidence>
<comment type="similarity">
    <text evidence="2">Belongs to the bacterial solute-binding protein 5 family.</text>
</comment>
<dbReference type="AlphaFoldDB" id="A0A5M6J281"/>
<dbReference type="GO" id="GO:0043190">
    <property type="term" value="C:ATP-binding cassette (ABC) transporter complex"/>
    <property type="evidence" value="ECO:0007669"/>
    <property type="project" value="InterPro"/>
</dbReference>
<dbReference type="Proteomes" id="UP000325255">
    <property type="component" value="Unassembled WGS sequence"/>
</dbReference>
<accession>A0A5M6J281</accession>
<evidence type="ECO:0000256" key="3">
    <source>
        <dbReference type="SAM" id="SignalP"/>
    </source>
</evidence>
<keyword evidence="3" id="KW-0732">Signal</keyword>
<dbReference type="InterPro" id="IPR039424">
    <property type="entry name" value="SBP_5"/>
</dbReference>
<feature type="domain" description="Solute-binding protein family 5" evidence="4">
    <location>
        <begin position="73"/>
        <end position="400"/>
    </location>
</feature>
<feature type="signal peptide" evidence="3">
    <location>
        <begin position="1"/>
        <end position="23"/>
    </location>
</feature>
<dbReference type="RefSeq" id="WP_150039457.1">
    <property type="nucleotide sequence ID" value="NZ_OW485601.1"/>
</dbReference>
<dbReference type="Pfam" id="PF00496">
    <property type="entry name" value="SBP_bac_5"/>
    <property type="match status" value="1"/>
</dbReference>
<dbReference type="Gene3D" id="3.40.190.10">
    <property type="entry name" value="Periplasmic binding protein-like II"/>
    <property type="match status" value="1"/>
</dbReference>
<reference evidence="5 6" key="1">
    <citation type="submission" date="2019-09" db="EMBL/GenBank/DDBJ databases">
        <title>Genome sequence of Rhodovastum atsumiense, a diverse member of the Acetobacteraceae family of non-sulfur purple photosynthetic bacteria.</title>
        <authorList>
            <person name="Meyer T."/>
            <person name="Kyndt J."/>
        </authorList>
    </citation>
    <scope>NUCLEOTIDE SEQUENCE [LARGE SCALE GENOMIC DNA]</scope>
    <source>
        <strain evidence="5 6">DSM 21279</strain>
    </source>
</reference>
<sequence>MRLHRRTLLGSGMAAFLSAPVLAQSRDEITLAIARDIQGALDPATRLSSLEANILRAVCPGLIAFRPGSFAWEPALARAIRQDSPTVISFELHPGRHFQDGFGEVTAEDVKFSFERFREPGPDGKPPSYAADWEALDHVEVTGPHAGRILLRTPAPMLWSTVLPDASGCIISRRAFAQGAYRTDRQPVRVIGAGPYTFAQWEPNRAVVLRADPSWPGPKPAFARITLRPMRDARTAELALRGDELQFAAIDPQNVATIGRVARTRVMKQDGINMVWLGLNVERPPLDDPRVRQAIRAAIDVPSVVEGGWGGAASVAHAPIAPGLLGHWEAAPRRGRDLAAARRMLAEAGAQRLRLRLTLLNQPTYQNAGVVLQALLAEAGITIDLDVRDGGAFWSAGSGEAGKSLELVLQRFAGKADPAFNLQWFTAAQVGEWNWQRWRDPEFDRLVADAARTDDAAVRTKQYIAAQQRMDESAAFIWLTHEVHAFGYRDWLVPAVLPNGDDMSFDRFARA</sequence>
<dbReference type="GO" id="GO:0030288">
    <property type="term" value="C:outer membrane-bounded periplasmic space"/>
    <property type="evidence" value="ECO:0007669"/>
    <property type="project" value="UniProtKB-ARBA"/>
</dbReference>
<comment type="caution">
    <text evidence="5">The sequence shown here is derived from an EMBL/GenBank/DDBJ whole genome shotgun (WGS) entry which is preliminary data.</text>
</comment>
<dbReference type="PIRSF" id="PIRSF002741">
    <property type="entry name" value="MppA"/>
    <property type="match status" value="1"/>
</dbReference>
<keyword evidence="6" id="KW-1185">Reference proteome</keyword>
<dbReference type="Gene3D" id="3.90.76.10">
    <property type="entry name" value="Dipeptide-binding Protein, Domain 1"/>
    <property type="match status" value="1"/>
</dbReference>
<dbReference type="SUPFAM" id="SSF53850">
    <property type="entry name" value="Periplasmic binding protein-like II"/>
    <property type="match status" value="1"/>
</dbReference>
<organism evidence="5 6">
    <name type="scientific">Rhodovastum atsumiense</name>
    <dbReference type="NCBI Taxonomy" id="504468"/>
    <lineage>
        <taxon>Bacteria</taxon>
        <taxon>Pseudomonadati</taxon>
        <taxon>Pseudomonadota</taxon>
        <taxon>Alphaproteobacteria</taxon>
        <taxon>Acetobacterales</taxon>
        <taxon>Acetobacteraceae</taxon>
        <taxon>Rhodovastum</taxon>
    </lineage>
</organism>
<dbReference type="InterPro" id="IPR030678">
    <property type="entry name" value="Peptide/Ni-bd"/>
</dbReference>
<dbReference type="GO" id="GO:1904680">
    <property type="term" value="F:peptide transmembrane transporter activity"/>
    <property type="evidence" value="ECO:0007669"/>
    <property type="project" value="TreeGrafter"/>
</dbReference>
<comment type="subcellular location">
    <subcellularLocation>
        <location evidence="1">Periplasm</location>
    </subcellularLocation>
</comment>
<proteinExistence type="inferred from homology"/>
<feature type="chain" id="PRO_5024384139" evidence="3">
    <location>
        <begin position="24"/>
        <end position="511"/>
    </location>
</feature>
<dbReference type="OrthoDB" id="9803988at2"/>
<dbReference type="InterPro" id="IPR000914">
    <property type="entry name" value="SBP_5_dom"/>
</dbReference>
<evidence type="ECO:0000256" key="2">
    <source>
        <dbReference type="ARBA" id="ARBA00005695"/>
    </source>
</evidence>
<protein>
    <submittedName>
        <fullName evidence="5">ABC transporter substrate-binding protein</fullName>
    </submittedName>
</protein>
<evidence type="ECO:0000259" key="4">
    <source>
        <dbReference type="Pfam" id="PF00496"/>
    </source>
</evidence>
<name>A0A5M6J281_9PROT</name>
<dbReference type="PANTHER" id="PTHR30290">
    <property type="entry name" value="PERIPLASMIC BINDING COMPONENT OF ABC TRANSPORTER"/>
    <property type="match status" value="1"/>
</dbReference>